<feature type="non-terminal residue" evidence="1">
    <location>
        <position position="1"/>
    </location>
</feature>
<sequence>APQGYKIVRAKLGEDLIPVVYGGCGSASGNLDEPRCSGSIYLNDYLHQPINAGSRVLAYFDPDTCEYTVMQAQFRPMSVVTDICANPGSGWACEHDGDTVCSGDTYWWEAYTRNIYVQTAISPPTGTPIATGIMLAGPPARSDLRPGSSKFGGLVFEPCDQEC</sequence>
<reference evidence="1" key="1">
    <citation type="submission" date="2018-05" db="EMBL/GenBank/DDBJ databases">
        <authorList>
            <person name="Lanie J.A."/>
            <person name="Ng W.-L."/>
            <person name="Kazmierczak K.M."/>
            <person name="Andrzejewski T.M."/>
            <person name="Davidsen T.M."/>
            <person name="Wayne K.J."/>
            <person name="Tettelin H."/>
            <person name="Glass J.I."/>
            <person name="Rusch D."/>
            <person name="Podicherti R."/>
            <person name="Tsui H.-C.T."/>
            <person name="Winkler M.E."/>
        </authorList>
    </citation>
    <scope>NUCLEOTIDE SEQUENCE</scope>
</reference>
<organism evidence="1">
    <name type="scientific">marine metagenome</name>
    <dbReference type="NCBI Taxonomy" id="408172"/>
    <lineage>
        <taxon>unclassified sequences</taxon>
        <taxon>metagenomes</taxon>
        <taxon>ecological metagenomes</taxon>
    </lineage>
</organism>
<gene>
    <name evidence="1" type="ORF">METZ01_LOCUS361216</name>
</gene>
<proteinExistence type="predicted"/>
<accession>A0A382SFM9</accession>
<dbReference type="EMBL" id="UINC01128545">
    <property type="protein sequence ID" value="SVD08362.1"/>
    <property type="molecule type" value="Genomic_DNA"/>
</dbReference>
<evidence type="ECO:0000313" key="1">
    <source>
        <dbReference type="EMBL" id="SVD08362.1"/>
    </source>
</evidence>
<protein>
    <submittedName>
        <fullName evidence="1">Uncharacterized protein</fullName>
    </submittedName>
</protein>
<dbReference type="AlphaFoldDB" id="A0A382SFM9"/>
<name>A0A382SFM9_9ZZZZ</name>